<keyword evidence="3" id="KW-1185">Reference proteome</keyword>
<accession>A0AAN9EWC6</accession>
<reference evidence="2 3" key="1">
    <citation type="submission" date="2024-01" db="EMBL/GenBank/DDBJ databases">
        <title>The genomes of 5 underutilized Papilionoideae crops provide insights into root nodulation and disease resistance.</title>
        <authorList>
            <person name="Yuan L."/>
        </authorList>
    </citation>
    <scope>NUCLEOTIDE SEQUENCE [LARGE SCALE GENOMIC DNA]</scope>
    <source>
        <strain evidence="2">LY-2023</strain>
        <tissue evidence="2">Leaf</tissue>
    </source>
</reference>
<dbReference type="Proteomes" id="UP001359559">
    <property type="component" value="Unassembled WGS sequence"/>
</dbReference>
<dbReference type="EMBL" id="JAYKXN010000008">
    <property type="protein sequence ID" value="KAK7264992.1"/>
    <property type="molecule type" value="Genomic_DNA"/>
</dbReference>
<evidence type="ECO:0000313" key="2">
    <source>
        <dbReference type="EMBL" id="KAK7264992.1"/>
    </source>
</evidence>
<name>A0AAN9EWC6_CLITE</name>
<evidence type="ECO:0000256" key="1">
    <source>
        <dbReference type="SAM" id="Phobius"/>
    </source>
</evidence>
<comment type="caution">
    <text evidence="2">The sequence shown here is derived from an EMBL/GenBank/DDBJ whole genome shotgun (WGS) entry which is preliminary data.</text>
</comment>
<protein>
    <submittedName>
        <fullName evidence="2">Uncharacterized protein</fullName>
    </submittedName>
</protein>
<organism evidence="2 3">
    <name type="scientific">Clitoria ternatea</name>
    <name type="common">Butterfly pea</name>
    <dbReference type="NCBI Taxonomy" id="43366"/>
    <lineage>
        <taxon>Eukaryota</taxon>
        <taxon>Viridiplantae</taxon>
        <taxon>Streptophyta</taxon>
        <taxon>Embryophyta</taxon>
        <taxon>Tracheophyta</taxon>
        <taxon>Spermatophyta</taxon>
        <taxon>Magnoliopsida</taxon>
        <taxon>eudicotyledons</taxon>
        <taxon>Gunneridae</taxon>
        <taxon>Pentapetalae</taxon>
        <taxon>rosids</taxon>
        <taxon>fabids</taxon>
        <taxon>Fabales</taxon>
        <taxon>Fabaceae</taxon>
        <taxon>Papilionoideae</taxon>
        <taxon>50 kb inversion clade</taxon>
        <taxon>NPAAA clade</taxon>
        <taxon>indigoferoid/millettioid clade</taxon>
        <taxon>Phaseoleae</taxon>
        <taxon>Clitoria</taxon>
    </lineage>
</organism>
<dbReference type="AlphaFoldDB" id="A0AAN9EWC6"/>
<gene>
    <name evidence="2" type="ORF">RJT34_32607</name>
</gene>
<keyword evidence="1" id="KW-1133">Transmembrane helix</keyword>
<proteinExistence type="predicted"/>
<feature type="transmembrane region" description="Helical" evidence="1">
    <location>
        <begin position="96"/>
        <end position="115"/>
    </location>
</feature>
<sequence>MVKRSSTEVRCYRCQGSCHVPRSMFQPILQRGRGIDISVGHSEAVMLNSSLSSPLAINSYNHRFKTITKDNSIWQSSLSSEILESILGKDSVSSVMSLYCLWMSIALAIHVTFCLRSKLDYMIAKEEVDDIVE</sequence>
<keyword evidence="1" id="KW-0472">Membrane</keyword>
<keyword evidence="1" id="KW-0812">Transmembrane</keyword>
<evidence type="ECO:0000313" key="3">
    <source>
        <dbReference type="Proteomes" id="UP001359559"/>
    </source>
</evidence>